<feature type="transmembrane region" description="Helical" evidence="1">
    <location>
        <begin position="143"/>
        <end position="165"/>
    </location>
</feature>
<accession>A0A348WCB4</accession>
<evidence type="ECO:0000259" key="2">
    <source>
        <dbReference type="Pfam" id="PF07331"/>
    </source>
</evidence>
<evidence type="ECO:0000313" key="3">
    <source>
        <dbReference type="EMBL" id="HAR52176.1"/>
    </source>
</evidence>
<gene>
    <name evidence="3" type="ORF">DCS45_09925</name>
</gene>
<dbReference type="InterPro" id="IPR009936">
    <property type="entry name" value="DUF1468"/>
</dbReference>
<feature type="transmembrane region" description="Helical" evidence="1">
    <location>
        <begin position="49"/>
        <end position="66"/>
    </location>
</feature>
<keyword evidence="1" id="KW-1133">Transmembrane helix</keyword>
<feature type="transmembrane region" description="Helical" evidence="1">
    <location>
        <begin position="96"/>
        <end position="113"/>
    </location>
</feature>
<dbReference type="RefSeq" id="WP_040618057.1">
    <property type="nucleotide sequence ID" value="NZ_JAHKQK010000009.1"/>
</dbReference>
<comment type="caution">
    <text evidence="3">The sequence shown here is derived from an EMBL/GenBank/DDBJ whole genome shotgun (WGS) entry which is preliminary data.</text>
</comment>
<keyword evidence="1" id="KW-0812">Transmembrane</keyword>
<sequence length="174" mass="18870">MTDKVLQMRLGITALLAAIILLVYGIPNWVSAPSNVPKIVLSPLFWPEVLAWLTGLAGLGLILFSWRDKGVATEDRDPAAPDSGARGRSGDTPRHAYLRLAAMAVLMIVMMWLMPRLGMVWTAMIGFLVTALLMQPRIPISTLVAAIAVPLVLYAFFAHVAGVAIPQGQFVRLP</sequence>
<protein>
    <recommendedName>
        <fullName evidence="2">DUF1468 domain-containing protein</fullName>
    </recommendedName>
</protein>
<name>A0A348WCB4_9RHOB</name>
<organism evidence="3 4">
    <name type="scientific">Roseovarius nubinhibens</name>
    <dbReference type="NCBI Taxonomy" id="314263"/>
    <lineage>
        <taxon>Bacteria</taxon>
        <taxon>Pseudomonadati</taxon>
        <taxon>Pseudomonadota</taxon>
        <taxon>Alphaproteobacteria</taxon>
        <taxon>Rhodobacterales</taxon>
        <taxon>Roseobacteraceae</taxon>
        <taxon>Roseovarius</taxon>
    </lineage>
</organism>
<proteinExistence type="predicted"/>
<reference evidence="3 4" key="1">
    <citation type="journal article" date="2018" name="Nat. Biotechnol.">
        <title>A standardized bacterial taxonomy based on genome phylogeny substantially revises the tree of life.</title>
        <authorList>
            <person name="Parks D.H."/>
            <person name="Chuvochina M."/>
            <person name="Waite D.W."/>
            <person name="Rinke C."/>
            <person name="Skarshewski A."/>
            <person name="Chaumeil P.A."/>
            <person name="Hugenholtz P."/>
        </authorList>
    </citation>
    <scope>NUCLEOTIDE SEQUENCE [LARGE SCALE GENOMIC DNA]</scope>
    <source>
        <strain evidence="3">UBA9169</strain>
    </source>
</reference>
<evidence type="ECO:0000256" key="1">
    <source>
        <dbReference type="SAM" id="Phobius"/>
    </source>
</evidence>
<dbReference type="Proteomes" id="UP000264719">
    <property type="component" value="Unassembled WGS sequence"/>
</dbReference>
<dbReference type="AlphaFoldDB" id="A0A348WCB4"/>
<dbReference type="Pfam" id="PF07331">
    <property type="entry name" value="TctB"/>
    <property type="match status" value="1"/>
</dbReference>
<evidence type="ECO:0000313" key="4">
    <source>
        <dbReference type="Proteomes" id="UP000264719"/>
    </source>
</evidence>
<feature type="domain" description="DUF1468" evidence="2">
    <location>
        <begin position="17"/>
        <end position="166"/>
    </location>
</feature>
<feature type="transmembrane region" description="Helical" evidence="1">
    <location>
        <begin position="119"/>
        <end position="136"/>
    </location>
</feature>
<keyword evidence="1" id="KW-0472">Membrane</keyword>
<dbReference type="EMBL" id="DMVW01000097">
    <property type="protein sequence ID" value="HAR52176.1"/>
    <property type="molecule type" value="Genomic_DNA"/>
</dbReference>